<evidence type="ECO:0000313" key="1">
    <source>
        <dbReference type="EMBL" id="MBW0525463.1"/>
    </source>
</evidence>
<dbReference type="EMBL" id="AVOT02031829">
    <property type="protein sequence ID" value="MBW0525463.1"/>
    <property type="molecule type" value="Genomic_DNA"/>
</dbReference>
<reference evidence="1" key="1">
    <citation type="submission" date="2021-03" db="EMBL/GenBank/DDBJ databases">
        <title>Draft genome sequence of rust myrtle Austropuccinia psidii MF-1, a brazilian biotype.</title>
        <authorList>
            <person name="Quecine M.C."/>
            <person name="Pachon D.M.R."/>
            <person name="Bonatelli M.L."/>
            <person name="Correr F.H."/>
            <person name="Franceschini L.M."/>
            <person name="Leite T.F."/>
            <person name="Margarido G.R.A."/>
            <person name="Almeida C.A."/>
            <person name="Ferrarezi J.A."/>
            <person name="Labate C.A."/>
        </authorList>
    </citation>
    <scope>NUCLEOTIDE SEQUENCE</scope>
    <source>
        <strain evidence="1">MF-1</strain>
    </source>
</reference>
<evidence type="ECO:0000313" key="2">
    <source>
        <dbReference type="Proteomes" id="UP000765509"/>
    </source>
</evidence>
<name>A0A9Q3EUW8_9BASI</name>
<sequence>MTFSPPPDHITFLPCLLLRMNCLLHHPLIISASGQDMLPLLPPHLILSATYHAYAPTEPSRYDSNAATLPYASSPLPYLLRSLPLSCSPHALMICLQRCNPMSTLTHPYTSAPPLLTMLMLWWLVGVQCNHRNMLSGLLCKQVLGEIGGDIHNVVVRV</sequence>
<comment type="caution">
    <text evidence="1">The sequence shown here is derived from an EMBL/GenBank/DDBJ whole genome shotgun (WGS) entry which is preliminary data.</text>
</comment>
<keyword evidence="2" id="KW-1185">Reference proteome</keyword>
<dbReference type="AlphaFoldDB" id="A0A9Q3EUW8"/>
<dbReference type="Proteomes" id="UP000765509">
    <property type="component" value="Unassembled WGS sequence"/>
</dbReference>
<proteinExistence type="predicted"/>
<accession>A0A9Q3EUW8</accession>
<protein>
    <submittedName>
        <fullName evidence="1">Uncharacterized protein</fullName>
    </submittedName>
</protein>
<gene>
    <name evidence="1" type="ORF">O181_065178</name>
</gene>
<organism evidence="1 2">
    <name type="scientific">Austropuccinia psidii MF-1</name>
    <dbReference type="NCBI Taxonomy" id="1389203"/>
    <lineage>
        <taxon>Eukaryota</taxon>
        <taxon>Fungi</taxon>
        <taxon>Dikarya</taxon>
        <taxon>Basidiomycota</taxon>
        <taxon>Pucciniomycotina</taxon>
        <taxon>Pucciniomycetes</taxon>
        <taxon>Pucciniales</taxon>
        <taxon>Sphaerophragmiaceae</taxon>
        <taxon>Austropuccinia</taxon>
    </lineage>
</organism>